<gene>
    <name evidence="5" type="ORF">CHIRRI_LOCUS1465</name>
</gene>
<keyword evidence="6" id="KW-1185">Reference proteome</keyword>
<dbReference type="EMBL" id="OU895877">
    <property type="protein sequence ID" value="CAG9798483.1"/>
    <property type="molecule type" value="Genomic_DNA"/>
</dbReference>
<evidence type="ECO:0000256" key="1">
    <source>
        <dbReference type="ARBA" id="ARBA00022614"/>
    </source>
</evidence>
<feature type="chain" id="PRO_5040466789" evidence="4">
    <location>
        <begin position="19"/>
        <end position="413"/>
    </location>
</feature>
<dbReference type="SUPFAM" id="SSF52058">
    <property type="entry name" value="L domain-like"/>
    <property type="match status" value="1"/>
</dbReference>
<dbReference type="Gene3D" id="3.80.10.10">
    <property type="entry name" value="Ribonuclease Inhibitor"/>
    <property type="match status" value="2"/>
</dbReference>
<keyword evidence="1" id="KW-0433">Leucine-rich repeat</keyword>
<dbReference type="AlphaFoldDB" id="A0A9N9RKC5"/>
<protein>
    <submittedName>
        <fullName evidence="5">Uncharacterized protein</fullName>
    </submittedName>
</protein>
<keyword evidence="2" id="KW-0677">Repeat</keyword>
<dbReference type="Pfam" id="PF13855">
    <property type="entry name" value="LRR_8"/>
    <property type="match status" value="1"/>
</dbReference>
<dbReference type="InterPro" id="IPR050333">
    <property type="entry name" value="SLRP"/>
</dbReference>
<dbReference type="GO" id="GO:0005615">
    <property type="term" value="C:extracellular space"/>
    <property type="evidence" value="ECO:0007669"/>
    <property type="project" value="TreeGrafter"/>
</dbReference>
<organism evidence="5 6">
    <name type="scientific">Chironomus riparius</name>
    <dbReference type="NCBI Taxonomy" id="315576"/>
    <lineage>
        <taxon>Eukaryota</taxon>
        <taxon>Metazoa</taxon>
        <taxon>Ecdysozoa</taxon>
        <taxon>Arthropoda</taxon>
        <taxon>Hexapoda</taxon>
        <taxon>Insecta</taxon>
        <taxon>Pterygota</taxon>
        <taxon>Neoptera</taxon>
        <taxon>Endopterygota</taxon>
        <taxon>Diptera</taxon>
        <taxon>Nematocera</taxon>
        <taxon>Chironomoidea</taxon>
        <taxon>Chironomidae</taxon>
        <taxon>Chironominae</taxon>
        <taxon>Chironomus</taxon>
    </lineage>
</organism>
<feature type="coiled-coil region" evidence="3">
    <location>
        <begin position="367"/>
        <end position="401"/>
    </location>
</feature>
<keyword evidence="4" id="KW-0732">Signal</keyword>
<dbReference type="InterPro" id="IPR003591">
    <property type="entry name" value="Leu-rich_rpt_typical-subtyp"/>
</dbReference>
<dbReference type="InterPro" id="IPR032675">
    <property type="entry name" value="LRR_dom_sf"/>
</dbReference>
<evidence type="ECO:0000313" key="5">
    <source>
        <dbReference type="EMBL" id="CAG9798483.1"/>
    </source>
</evidence>
<evidence type="ECO:0000256" key="3">
    <source>
        <dbReference type="SAM" id="Coils"/>
    </source>
</evidence>
<dbReference type="SMART" id="SM00369">
    <property type="entry name" value="LRR_TYP"/>
    <property type="match status" value="4"/>
</dbReference>
<sequence>MDLKIIFLFFINLGNIFAQSESLSCTYLNVGSTYTCNLKLINTRGLNNFATITGTHLSGRNDNYVLSVTSVAGSVSPNIPSIICNKFRGLQMISMNNVGIKSFLIDGLSSFTYCNTTTTIEICNNKISEIDERSFMYNVGLLELKLWNLGLTNLPEKVFHNLINLQKLHLHKNNFTSLPNNLFRYLKRLLILNLSDNFIVTPNYKWFDTLISLNSFYIDNNLIEDLPTDVFSSLTDLIYISMSGNNLTILHSDPFGVLPKLKTIQAINCQLKAIDENLIDNTGTTQISLTNNTCVNEVITDLSGSRYSMRIILADCFRNYAKFMGQTTTTMNPITTVPTTTFSTTTLPSGCVGGNESPRICKLEDKSQQLSSNFESFIQEIVNLKNQNIVINETVQQLQDQITVLTNRPCSCA</sequence>
<dbReference type="Proteomes" id="UP001153620">
    <property type="component" value="Chromosome 1"/>
</dbReference>
<dbReference type="PANTHER" id="PTHR45712">
    <property type="entry name" value="AGAP008170-PA"/>
    <property type="match status" value="1"/>
</dbReference>
<evidence type="ECO:0000313" key="6">
    <source>
        <dbReference type="Proteomes" id="UP001153620"/>
    </source>
</evidence>
<reference evidence="5" key="1">
    <citation type="submission" date="2022-01" db="EMBL/GenBank/DDBJ databases">
        <authorList>
            <person name="King R."/>
        </authorList>
    </citation>
    <scope>NUCLEOTIDE SEQUENCE</scope>
</reference>
<accession>A0A9N9RKC5</accession>
<proteinExistence type="predicted"/>
<feature type="signal peptide" evidence="4">
    <location>
        <begin position="1"/>
        <end position="18"/>
    </location>
</feature>
<reference evidence="5" key="2">
    <citation type="submission" date="2022-10" db="EMBL/GenBank/DDBJ databases">
        <authorList>
            <consortium name="ENA_rothamsted_submissions"/>
            <consortium name="culmorum"/>
            <person name="King R."/>
        </authorList>
    </citation>
    <scope>NUCLEOTIDE SEQUENCE</scope>
</reference>
<dbReference type="InterPro" id="IPR001611">
    <property type="entry name" value="Leu-rich_rpt"/>
</dbReference>
<name>A0A9N9RKC5_9DIPT</name>
<evidence type="ECO:0000256" key="4">
    <source>
        <dbReference type="SAM" id="SignalP"/>
    </source>
</evidence>
<evidence type="ECO:0000256" key="2">
    <source>
        <dbReference type="ARBA" id="ARBA00022737"/>
    </source>
</evidence>
<dbReference type="OrthoDB" id="7733317at2759"/>
<dbReference type="PANTHER" id="PTHR45712:SF1">
    <property type="entry name" value="NEPHROCAN"/>
    <property type="match status" value="1"/>
</dbReference>
<keyword evidence="3" id="KW-0175">Coiled coil</keyword>